<dbReference type="PANTHER" id="PTHR46963">
    <property type="entry name" value="SIMILAR TO RIKEN CDNA E130308A19"/>
    <property type="match status" value="1"/>
</dbReference>
<feature type="compositionally biased region" description="Polar residues" evidence="1">
    <location>
        <begin position="213"/>
        <end position="228"/>
    </location>
</feature>
<dbReference type="InterPro" id="IPR042838">
    <property type="entry name" value="KIAA1958"/>
</dbReference>
<dbReference type="Proteomes" id="UP001249851">
    <property type="component" value="Unassembled WGS sequence"/>
</dbReference>
<organism evidence="2 3">
    <name type="scientific">Acropora cervicornis</name>
    <name type="common">Staghorn coral</name>
    <dbReference type="NCBI Taxonomy" id="6130"/>
    <lineage>
        <taxon>Eukaryota</taxon>
        <taxon>Metazoa</taxon>
        <taxon>Cnidaria</taxon>
        <taxon>Anthozoa</taxon>
        <taxon>Hexacorallia</taxon>
        <taxon>Scleractinia</taxon>
        <taxon>Astrocoeniina</taxon>
        <taxon>Acroporidae</taxon>
        <taxon>Acropora</taxon>
    </lineage>
</organism>
<reference evidence="2" key="2">
    <citation type="journal article" date="2023" name="Science">
        <title>Genomic signatures of disease resistance in endangered staghorn corals.</title>
        <authorList>
            <person name="Vollmer S.V."/>
            <person name="Selwyn J.D."/>
            <person name="Despard B.A."/>
            <person name="Roesel C.L."/>
        </authorList>
    </citation>
    <scope>NUCLEOTIDE SEQUENCE</scope>
    <source>
        <strain evidence="2">K2</strain>
    </source>
</reference>
<evidence type="ECO:0000313" key="3">
    <source>
        <dbReference type="Proteomes" id="UP001249851"/>
    </source>
</evidence>
<feature type="compositionally biased region" description="Basic residues" evidence="1">
    <location>
        <begin position="116"/>
        <end position="126"/>
    </location>
</feature>
<feature type="non-terminal residue" evidence="2">
    <location>
        <position position="1"/>
    </location>
</feature>
<dbReference type="PANTHER" id="PTHR46963:SF2">
    <property type="match status" value="1"/>
</dbReference>
<feature type="compositionally biased region" description="Polar residues" evidence="1">
    <location>
        <begin position="136"/>
        <end position="150"/>
    </location>
</feature>
<evidence type="ECO:0000256" key="1">
    <source>
        <dbReference type="SAM" id="MobiDB-lite"/>
    </source>
</evidence>
<protein>
    <submittedName>
        <fullName evidence="2">Uncharacterized protein</fullName>
    </submittedName>
</protein>
<comment type="caution">
    <text evidence="2">The sequence shown here is derived from an EMBL/GenBank/DDBJ whole genome shotgun (WGS) entry which is preliminary data.</text>
</comment>
<proteinExistence type="predicted"/>
<reference evidence="2" key="1">
    <citation type="journal article" date="2023" name="G3 (Bethesda)">
        <title>Whole genome assembly and annotation of the endangered Caribbean coral Acropora cervicornis.</title>
        <authorList>
            <person name="Selwyn J.D."/>
            <person name="Vollmer S.V."/>
        </authorList>
    </citation>
    <scope>NUCLEOTIDE SEQUENCE</scope>
    <source>
        <strain evidence="2">K2</strain>
    </source>
</reference>
<name>A0AAD9V2F9_ACRCE</name>
<feature type="region of interest" description="Disordered" evidence="1">
    <location>
        <begin position="113"/>
        <end position="155"/>
    </location>
</feature>
<sequence length="235" mass="27545">KELKKDGKSAQPTNEEEVNILYDKQLLRILNAEALLNTMWFMNTKHSALRGCDEHYLYSDKRPSSMTDSDSQFYLGINHTKNTTEPCFTASAIRVNKLNSLMKTMADKAGFDGKRRLNKHSPRKTNMKHDTKTEQQQHATNSYNAITSSQKRPKRQELQYQLKRITEKHVFDSEWKHYKYVYVYRKKASVEFTKSIQWSSVHGRQFNITINTVNKSPTSTDHSTQSTRSFKRIQR</sequence>
<feature type="non-terminal residue" evidence="2">
    <location>
        <position position="235"/>
    </location>
</feature>
<evidence type="ECO:0000313" key="2">
    <source>
        <dbReference type="EMBL" id="KAK2558692.1"/>
    </source>
</evidence>
<gene>
    <name evidence="2" type="ORF">P5673_018896</name>
</gene>
<dbReference type="EMBL" id="JARQWQ010000043">
    <property type="protein sequence ID" value="KAK2558692.1"/>
    <property type="molecule type" value="Genomic_DNA"/>
</dbReference>
<keyword evidence="3" id="KW-1185">Reference proteome</keyword>
<feature type="region of interest" description="Disordered" evidence="1">
    <location>
        <begin position="213"/>
        <end position="235"/>
    </location>
</feature>
<accession>A0AAD9V2F9</accession>
<dbReference type="AlphaFoldDB" id="A0AAD9V2F9"/>